<sequence length="95" mass="10508">MADELSLSVFAIEVDRKPVVAFAARKYSEAEAICADPRIREKLDSARSGGKPLCDELATLRVRLASPDERNRYREQTSARSADAGLPVYLIDLDP</sequence>
<protein>
    <submittedName>
        <fullName evidence="1">Uncharacterized protein</fullName>
    </submittedName>
</protein>
<proteinExistence type="predicted"/>
<gene>
    <name evidence="1" type="ORF">FXB38_05345</name>
</gene>
<organism evidence="1 2">
    <name type="scientific">Bradyrhizobium cytisi</name>
    <dbReference type="NCBI Taxonomy" id="515489"/>
    <lineage>
        <taxon>Bacteria</taxon>
        <taxon>Pseudomonadati</taxon>
        <taxon>Pseudomonadota</taxon>
        <taxon>Alphaproteobacteria</taxon>
        <taxon>Hyphomicrobiales</taxon>
        <taxon>Nitrobacteraceae</taxon>
        <taxon>Bradyrhizobium</taxon>
    </lineage>
</organism>
<comment type="caution">
    <text evidence="1">The sequence shown here is derived from an EMBL/GenBank/DDBJ whole genome shotgun (WGS) entry which is preliminary data.</text>
</comment>
<dbReference type="EMBL" id="VSSR01000010">
    <property type="protein sequence ID" value="TYL87036.1"/>
    <property type="molecule type" value="Genomic_DNA"/>
</dbReference>
<dbReference type="AlphaFoldDB" id="A0A5S4X3R2"/>
<dbReference type="OrthoDB" id="8237647at2"/>
<reference evidence="1 2" key="1">
    <citation type="submission" date="2019-08" db="EMBL/GenBank/DDBJ databases">
        <title>Bradyrhizobium hipponensis sp. nov., a rhizobium isolated from a Lupinus angustifolius root nodule in Tunisia.</title>
        <authorList>
            <person name="Off K."/>
            <person name="Rejili M."/>
            <person name="Mars M."/>
            <person name="Brachmann A."/>
            <person name="Marin M."/>
        </authorList>
    </citation>
    <scope>NUCLEOTIDE SEQUENCE [LARGE SCALE GENOMIC DNA]</scope>
    <source>
        <strain evidence="1 2">CTAW11</strain>
    </source>
</reference>
<evidence type="ECO:0000313" key="1">
    <source>
        <dbReference type="EMBL" id="TYL87036.1"/>
    </source>
</evidence>
<evidence type="ECO:0000313" key="2">
    <source>
        <dbReference type="Proteomes" id="UP000324853"/>
    </source>
</evidence>
<keyword evidence="2" id="KW-1185">Reference proteome</keyword>
<name>A0A5S4X3R2_9BRAD</name>
<dbReference type="RefSeq" id="WP_148749731.1">
    <property type="nucleotide sequence ID" value="NZ_VSSR01000010.1"/>
</dbReference>
<accession>A0A5S4X3R2</accession>
<dbReference type="Proteomes" id="UP000324853">
    <property type="component" value="Unassembled WGS sequence"/>
</dbReference>